<dbReference type="NCBIfam" id="NF002879">
    <property type="entry name" value="PRK03333.1"/>
    <property type="match status" value="1"/>
</dbReference>
<dbReference type="Proteomes" id="UP001499930">
    <property type="component" value="Unassembled WGS sequence"/>
</dbReference>
<comment type="catalytic activity">
    <reaction evidence="3">
        <text>3'-dephospho-CoA + ATP = ADP + CoA + H(+)</text>
        <dbReference type="Rhea" id="RHEA:18245"/>
        <dbReference type="ChEBI" id="CHEBI:15378"/>
        <dbReference type="ChEBI" id="CHEBI:30616"/>
        <dbReference type="ChEBI" id="CHEBI:57287"/>
        <dbReference type="ChEBI" id="CHEBI:57328"/>
        <dbReference type="ChEBI" id="CHEBI:456216"/>
        <dbReference type="EC" id="2.7.1.24"/>
    </reaction>
</comment>
<dbReference type="PANTHER" id="PTHR10695:SF46">
    <property type="entry name" value="BIFUNCTIONAL COENZYME A SYNTHASE-RELATED"/>
    <property type="match status" value="1"/>
</dbReference>
<reference evidence="6" key="1">
    <citation type="journal article" date="2019" name="Int. J. Syst. Evol. Microbiol.">
        <title>The Global Catalogue of Microorganisms (GCM) 10K type strain sequencing project: providing services to taxonomists for standard genome sequencing and annotation.</title>
        <authorList>
            <consortium name="The Broad Institute Genomics Platform"/>
            <consortium name="The Broad Institute Genome Sequencing Center for Infectious Disease"/>
            <person name="Wu L."/>
            <person name="Ma J."/>
        </authorList>
    </citation>
    <scope>NUCLEOTIDE SEQUENCE [LARGE SCALE GENOMIC DNA]</scope>
    <source>
        <strain evidence="6">JCM 3106</strain>
    </source>
</reference>
<gene>
    <name evidence="3 5" type="primary">coaE</name>
    <name evidence="5" type="ORF">GCM10017559_70370</name>
</gene>
<evidence type="ECO:0000256" key="1">
    <source>
        <dbReference type="ARBA" id="ARBA00022741"/>
    </source>
</evidence>
<dbReference type="HAMAP" id="MF_00376">
    <property type="entry name" value="Dephospho_CoA_kinase"/>
    <property type="match status" value="1"/>
</dbReference>
<dbReference type="CDD" id="cd02022">
    <property type="entry name" value="DPCK"/>
    <property type="match status" value="1"/>
</dbReference>
<dbReference type="SUPFAM" id="SSF52540">
    <property type="entry name" value="P-loop containing nucleoside triphosphate hydrolases"/>
    <property type="match status" value="1"/>
</dbReference>
<dbReference type="NCBIfam" id="TIGR00152">
    <property type="entry name" value="dephospho-CoA kinase"/>
    <property type="match status" value="1"/>
</dbReference>
<keyword evidence="6" id="KW-1185">Reference proteome</keyword>
<dbReference type="GO" id="GO:0016301">
    <property type="term" value="F:kinase activity"/>
    <property type="evidence" value="ECO:0007669"/>
    <property type="project" value="UniProtKB-KW"/>
</dbReference>
<dbReference type="InterPro" id="IPR027417">
    <property type="entry name" value="P-loop_NTPase"/>
</dbReference>
<comment type="caution">
    <text evidence="5">The sequence shown here is derived from an EMBL/GenBank/DDBJ whole genome shotgun (WGS) entry which is preliminary data.</text>
</comment>
<evidence type="ECO:0000313" key="6">
    <source>
        <dbReference type="Proteomes" id="UP001499930"/>
    </source>
</evidence>
<keyword evidence="3" id="KW-0963">Cytoplasm</keyword>
<comment type="subcellular location">
    <subcellularLocation>
        <location evidence="3">Cytoplasm</location>
    </subcellularLocation>
</comment>
<dbReference type="EMBL" id="BAAAWD010000019">
    <property type="protein sequence ID" value="GAA3032980.1"/>
    <property type="molecule type" value="Genomic_DNA"/>
</dbReference>
<keyword evidence="3 5" id="KW-0418">Kinase</keyword>
<organism evidence="5 6">
    <name type="scientific">Streptosporangium longisporum</name>
    <dbReference type="NCBI Taxonomy" id="46187"/>
    <lineage>
        <taxon>Bacteria</taxon>
        <taxon>Bacillati</taxon>
        <taxon>Actinomycetota</taxon>
        <taxon>Actinomycetes</taxon>
        <taxon>Streptosporangiales</taxon>
        <taxon>Streptosporangiaceae</taxon>
        <taxon>Streptosporangium</taxon>
    </lineage>
</organism>
<sequence length="209" mass="22542">MRPVPRMLRIMFKVGLTGGIGSGKSEVSKRLAARGAMVIDADKIAREVVEPGTPGLARVVGVFGTGILREDGSLDREKLGSIVFTDSEKLASLNAIVHPLVGARIAELQEQAPTGGIVVYDVPLLAENGLAGMYEIVVVVDTPDDVRLARLIELRGMTEQDARARIAAQATREERLKIADIVVRNDGTLEELETRMDDLWSDLTARATA</sequence>
<accession>A0ABP6LAC1</accession>
<comment type="function">
    <text evidence="3">Catalyzes the phosphorylation of the 3'-hydroxyl group of dephosphocoenzyme A to form coenzyme A.</text>
</comment>
<keyword evidence="3" id="KW-0808">Transferase</keyword>
<comment type="pathway">
    <text evidence="3">Cofactor biosynthesis; coenzyme A biosynthesis; CoA from (R)-pantothenate: step 5/5.</text>
</comment>
<dbReference type="Gene3D" id="3.40.50.300">
    <property type="entry name" value="P-loop containing nucleotide triphosphate hydrolases"/>
    <property type="match status" value="1"/>
</dbReference>
<dbReference type="EC" id="2.7.1.24" evidence="3 4"/>
<keyword evidence="3" id="KW-0173">Coenzyme A biosynthesis</keyword>
<dbReference type="InterPro" id="IPR001977">
    <property type="entry name" value="Depp_CoAkinase"/>
</dbReference>
<evidence type="ECO:0000313" key="5">
    <source>
        <dbReference type="EMBL" id="GAA3032980.1"/>
    </source>
</evidence>
<protein>
    <recommendedName>
        <fullName evidence="3 4">Dephospho-CoA kinase</fullName>
        <ecNumber evidence="3 4">2.7.1.24</ecNumber>
    </recommendedName>
    <alternativeName>
        <fullName evidence="3">Dephosphocoenzyme A kinase</fullName>
    </alternativeName>
</protein>
<keyword evidence="1 3" id="KW-0547">Nucleotide-binding</keyword>
<name>A0ABP6LAC1_9ACTN</name>
<dbReference type="PROSITE" id="PS51219">
    <property type="entry name" value="DPCK"/>
    <property type="match status" value="1"/>
</dbReference>
<evidence type="ECO:0000256" key="3">
    <source>
        <dbReference type="HAMAP-Rule" id="MF_00376"/>
    </source>
</evidence>
<proteinExistence type="inferred from homology"/>
<evidence type="ECO:0000256" key="4">
    <source>
        <dbReference type="NCBIfam" id="TIGR00152"/>
    </source>
</evidence>
<feature type="binding site" evidence="3">
    <location>
        <begin position="21"/>
        <end position="26"/>
    </location>
    <ligand>
        <name>ATP</name>
        <dbReference type="ChEBI" id="CHEBI:30616"/>
    </ligand>
</feature>
<dbReference type="PANTHER" id="PTHR10695">
    <property type="entry name" value="DEPHOSPHO-COA KINASE-RELATED"/>
    <property type="match status" value="1"/>
</dbReference>
<keyword evidence="2 3" id="KW-0067">ATP-binding</keyword>
<dbReference type="Pfam" id="PF01121">
    <property type="entry name" value="CoaE"/>
    <property type="match status" value="1"/>
</dbReference>
<evidence type="ECO:0000256" key="2">
    <source>
        <dbReference type="ARBA" id="ARBA00022840"/>
    </source>
</evidence>
<comment type="similarity">
    <text evidence="3">Belongs to the CoaE family.</text>
</comment>